<dbReference type="SMART" id="SM00028">
    <property type="entry name" value="TPR"/>
    <property type="match status" value="2"/>
</dbReference>
<comment type="caution">
    <text evidence="3">The sequence shown here is derived from an EMBL/GenBank/DDBJ whole genome shotgun (WGS) entry which is preliminary data.</text>
</comment>
<dbReference type="PROSITE" id="PS50005">
    <property type="entry name" value="TPR"/>
    <property type="match status" value="1"/>
</dbReference>
<dbReference type="InterPro" id="IPR019734">
    <property type="entry name" value="TPR_rpt"/>
</dbReference>
<dbReference type="AlphaFoldDB" id="A0A5C6RPM8"/>
<dbReference type="RefSeq" id="WP_147101794.1">
    <property type="nucleotide sequence ID" value="NZ_VOOS01000006.1"/>
</dbReference>
<gene>
    <name evidence="3" type="ORF">FRY74_11605</name>
</gene>
<dbReference type="Gene3D" id="1.25.40.10">
    <property type="entry name" value="Tetratricopeptide repeat domain"/>
    <property type="match status" value="1"/>
</dbReference>
<dbReference type="SUPFAM" id="SSF48452">
    <property type="entry name" value="TPR-like"/>
    <property type="match status" value="1"/>
</dbReference>
<dbReference type="InterPro" id="IPR011990">
    <property type="entry name" value="TPR-like_helical_dom_sf"/>
</dbReference>
<dbReference type="Proteomes" id="UP000321721">
    <property type="component" value="Unassembled WGS sequence"/>
</dbReference>
<protein>
    <submittedName>
        <fullName evidence="3">Uncharacterized protein</fullName>
    </submittedName>
</protein>
<proteinExistence type="predicted"/>
<name>A0A5C6RPM8_9FLAO</name>
<dbReference type="OrthoDB" id="1522899at2"/>
<reference evidence="3 4" key="1">
    <citation type="submission" date="2019-08" db="EMBL/GenBank/DDBJ databases">
        <title>Genome of Vicingus serpentipes NCIMB 15042.</title>
        <authorList>
            <person name="Bowman J.P."/>
        </authorList>
    </citation>
    <scope>NUCLEOTIDE SEQUENCE [LARGE SCALE GENOMIC DNA]</scope>
    <source>
        <strain evidence="3 4">NCIMB 15042</strain>
    </source>
</reference>
<evidence type="ECO:0000313" key="4">
    <source>
        <dbReference type="Proteomes" id="UP000321721"/>
    </source>
</evidence>
<accession>A0A5C6RPM8</accession>
<feature type="chain" id="PRO_5022742778" evidence="2">
    <location>
        <begin position="20"/>
        <end position="427"/>
    </location>
</feature>
<feature type="repeat" description="TPR" evidence="1">
    <location>
        <begin position="263"/>
        <end position="296"/>
    </location>
</feature>
<keyword evidence="4" id="KW-1185">Reference proteome</keyword>
<keyword evidence="1" id="KW-0802">TPR repeat</keyword>
<keyword evidence="2" id="KW-0732">Signal</keyword>
<organism evidence="3 4">
    <name type="scientific">Vicingus serpentipes</name>
    <dbReference type="NCBI Taxonomy" id="1926625"/>
    <lineage>
        <taxon>Bacteria</taxon>
        <taxon>Pseudomonadati</taxon>
        <taxon>Bacteroidota</taxon>
        <taxon>Flavobacteriia</taxon>
        <taxon>Flavobacteriales</taxon>
        <taxon>Vicingaceae</taxon>
        <taxon>Vicingus</taxon>
    </lineage>
</organism>
<evidence type="ECO:0000313" key="3">
    <source>
        <dbReference type="EMBL" id="TXB63894.1"/>
    </source>
</evidence>
<sequence length="427" mass="47092">MKKLGLAILALTISTLSFAQGKYGATPEDSIVCIESLIYKDYMKSDPKLALSLWKKAYKACPASQVSLYINGVKLYQGLVKSAKDAASQKAYKDTMYSIFDQRIEVFGDRAKVLGYKGQTMLVYSKKELDKIYATLNEAVELGGNKTAAGTLVATMFAIVNLEKADKKTKEEVVVEYDRLITICASHKGDSKYTDADAKIQSVAAPYLDCEVLVPLAEKNFEANKADVTWLTNTVKLLKYKKCYEAPIFAKTAEALFPLDPSAESAENMGKLFLGKKDYTQAIEWFEKALGMAETNEDKASFTFSIAEAYLYAKNYSSAKSYAQKAAGLKSGWGEPYILIGDAYMYSSKSCDDGELGRFGAYWAAVDQYQKAKSVDGNAASEANKKIARASASYPSTKDLFFYGKQKGDSYTCKCWIGETTTIRVND</sequence>
<evidence type="ECO:0000256" key="1">
    <source>
        <dbReference type="PROSITE-ProRule" id="PRU00339"/>
    </source>
</evidence>
<feature type="signal peptide" evidence="2">
    <location>
        <begin position="1"/>
        <end position="19"/>
    </location>
</feature>
<dbReference type="EMBL" id="VOOS01000006">
    <property type="protein sequence ID" value="TXB63894.1"/>
    <property type="molecule type" value="Genomic_DNA"/>
</dbReference>
<evidence type="ECO:0000256" key="2">
    <source>
        <dbReference type="SAM" id="SignalP"/>
    </source>
</evidence>